<dbReference type="OMA" id="GQFRNYY"/>
<sequence length="85" mass="10362">MSTEYPDTMSCKEAFDQMTICLSLGGQFRNYYRYGKFNQCEVQLEKFKFCLFNGKDPVKVQEWYRKQMEYNKEHRGSSDDIWEER</sequence>
<evidence type="ECO:0000313" key="2">
    <source>
        <dbReference type="Proteomes" id="UP000000267"/>
    </source>
</evidence>
<evidence type="ECO:0000313" key="1">
    <source>
        <dbReference type="EMBL" id="EDO19129.1"/>
    </source>
</evidence>
<reference evidence="1 2" key="1">
    <citation type="journal article" date="2007" name="Proc. Natl. Acad. Sci. U.S.A.">
        <title>Independent sorting-out of thousands of duplicated gene pairs in two yeast species descended from a whole-genome duplication.</title>
        <authorList>
            <person name="Scannell D.R."/>
            <person name="Frank A.C."/>
            <person name="Conant G.C."/>
            <person name="Byrne K.P."/>
            <person name="Woolfit M."/>
            <person name="Wolfe K.H."/>
        </authorList>
    </citation>
    <scope>NUCLEOTIDE SEQUENCE [LARGE SCALE GENOMIC DNA]</scope>
    <source>
        <strain evidence="2">ATCC 22028 / DSM 70294 / BCRC 21397 / CBS 2163 / NBRC 10782 / NRRL Y-8283 / UCD 57-17</strain>
    </source>
</reference>
<dbReference type="Pfam" id="PF11326">
    <property type="entry name" value="PANTS-like"/>
    <property type="match status" value="1"/>
</dbReference>
<organism evidence="2">
    <name type="scientific">Vanderwaltozyma polyspora (strain ATCC 22028 / DSM 70294 / BCRC 21397 / CBS 2163 / NBRC 10782 / NRRL Y-8283 / UCD 57-17)</name>
    <name type="common">Kluyveromyces polysporus</name>
    <dbReference type="NCBI Taxonomy" id="436907"/>
    <lineage>
        <taxon>Eukaryota</taxon>
        <taxon>Fungi</taxon>
        <taxon>Dikarya</taxon>
        <taxon>Ascomycota</taxon>
        <taxon>Saccharomycotina</taxon>
        <taxon>Saccharomycetes</taxon>
        <taxon>Saccharomycetales</taxon>
        <taxon>Saccharomycetaceae</taxon>
        <taxon>Vanderwaltozyma</taxon>
    </lineage>
</organism>
<dbReference type="PhylomeDB" id="A7TFA4"/>
<dbReference type="eggNOG" id="ENOG502S4MN">
    <property type="taxonomic scope" value="Eukaryota"/>
</dbReference>
<dbReference type="EMBL" id="DS480382">
    <property type="protein sequence ID" value="EDO19129.1"/>
    <property type="molecule type" value="Genomic_DNA"/>
</dbReference>
<keyword evidence="2" id="KW-1185">Reference proteome</keyword>
<dbReference type="KEGG" id="vpo:Kpol_2000p97"/>
<protein>
    <recommendedName>
        <fullName evidence="3">Early meiotic induction protein 1</fullName>
    </recommendedName>
</protein>
<dbReference type="GeneID" id="5547459"/>
<dbReference type="STRING" id="436907.A7TFA4"/>
<dbReference type="InterPro" id="IPR021475">
    <property type="entry name" value="Pants/Emi1-like"/>
</dbReference>
<dbReference type="PANTHER" id="PTHR28052:SF1">
    <property type="entry name" value="UPF0545 PROTEIN C22ORF39"/>
    <property type="match status" value="1"/>
</dbReference>
<proteinExistence type="predicted"/>
<dbReference type="PANTHER" id="PTHR28052">
    <property type="entry name" value="UPF0545 PROTEIN C22ORF39"/>
    <property type="match status" value="1"/>
</dbReference>
<name>A7TFA4_VANPO</name>
<dbReference type="HOGENOM" id="CLU_114639_2_0_1"/>
<dbReference type="InParanoid" id="A7TFA4"/>
<dbReference type="AlphaFoldDB" id="A7TFA4"/>
<gene>
    <name evidence="1" type="ORF">Kpol_2000p97</name>
</gene>
<evidence type="ECO:0008006" key="3">
    <source>
        <dbReference type="Google" id="ProtNLM"/>
    </source>
</evidence>
<accession>A7TFA4</accession>
<dbReference type="RefSeq" id="XP_001646987.1">
    <property type="nucleotide sequence ID" value="XM_001646937.1"/>
</dbReference>
<dbReference type="Proteomes" id="UP000000267">
    <property type="component" value="Unassembled WGS sequence"/>
</dbReference>
<dbReference type="OrthoDB" id="2017405at2759"/>
<dbReference type="GO" id="GO:0007005">
    <property type="term" value="P:mitochondrion organization"/>
    <property type="evidence" value="ECO:0007669"/>
    <property type="project" value="EnsemblFungi"/>
</dbReference>